<reference evidence="1" key="2">
    <citation type="journal article" date="2021" name="PeerJ">
        <title>Extensive microbial diversity within the chicken gut microbiome revealed by metagenomics and culture.</title>
        <authorList>
            <person name="Gilroy R."/>
            <person name="Ravi A."/>
            <person name="Getino M."/>
            <person name="Pursley I."/>
            <person name="Horton D.L."/>
            <person name="Alikhan N.F."/>
            <person name="Baker D."/>
            <person name="Gharbi K."/>
            <person name="Hall N."/>
            <person name="Watson M."/>
            <person name="Adriaenssens E.M."/>
            <person name="Foster-Nyarko E."/>
            <person name="Jarju S."/>
            <person name="Secka A."/>
            <person name="Antonio M."/>
            <person name="Oren A."/>
            <person name="Chaudhuri R.R."/>
            <person name="La Ragione R."/>
            <person name="Hildebrand F."/>
            <person name="Pallen M.J."/>
        </authorList>
    </citation>
    <scope>NUCLEOTIDE SEQUENCE</scope>
    <source>
        <strain evidence="1">11159</strain>
    </source>
</reference>
<dbReference type="Gene3D" id="2.60.40.1080">
    <property type="match status" value="1"/>
</dbReference>
<dbReference type="AlphaFoldDB" id="A0A9D9DH77"/>
<comment type="caution">
    <text evidence="1">The sequence shown here is derived from an EMBL/GenBank/DDBJ whole genome shotgun (WGS) entry which is preliminary data.</text>
</comment>
<dbReference type="Proteomes" id="UP000823613">
    <property type="component" value="Unassembled WGS sequence"/>
</dbReference>
<evidence type="ECO:0000313" key="1">
    <source>
        <dbReference type="EMBL" id="MBO8427614.1"/>
    </source>
</evidence>
<sequence length="828" mass="92759">MKNKILLLLLIIPFAIVFIVFLSTDVLIVNVNTDIEGISWKYLENEGILIGERLDLEAEGIFPNGYIENEGNDLVWVSEDTNIASIHKEDDKYYLIGKNDGETKITCSNEKGNVSRYFNLIVSSGPTIIINDAKYSNSGNSISGINYYGEYDFDDNFNKIPAKTSLNISFIGLDENRYSYRIIGNEEEVLISDNNEITFLDGGEIKVSVLINGTEISKDYTFNIIKDGVNVYDFYDLMHCTNLSSDGEIVVLKTNLVSNSFLTNPNNQNIINQNKDIYQVFGDNSLTKVNKDGQERLNFDDFLYKFTSTFSTDYIDAFNEEYKNDNSVNKLTKEVLVGVHIQKDFYGNGFNINLNNLVFPSSIPTSIEGSNIYLPSDVDYFKGPLIYYAIKSNGGESIVEVYGQDNIGFYIDGNNITIDDVIFSNVEQQNVLNNYIYAGTVVELNGDNITLKNSIFENGRNVVRDFATLNKETMDSTNENILIDNCLLRNSREFLLKVGSNSFEKLSDLEYSALSSSLKNNMNNILDNAFKYLSGYHYTGNELTKDEINDLLNDCLRVSQIYDGDSDKSLNTDPSLYSGSSKIKDEESNLIYTGSTTIKDTYFSKAGLFSISLDSMFDGSVLYGKQPNSLIEVINNTLKSITPNVGGTSYPTILKLSGDTRFYDWKDISNVDSSSLIGGTGYNENNVRDYFPLESIIKDYINEHPSLAHTRSDGRTFVNGAIAYYGGGFNFSKLDISELVNKDLFNLVNDEPTDIEANLFTYFALNPSEVATIRLIQGCIPFASGFNSFRFNLYHNASSIGAKSSDLYSETSRDGNIVININDLKNRA</sequence>
<name>A0A9D9DH77_9BACL</name>
<accession>A0A9D9DH77</accession>
<gene>
    <name evidence="1" type="ORF">IAC58_03580</name>
</gene>
<evidence type="ECO:0000313" key="2">
    <source>
        <dbReference type="Proteomes" id="UP000823613"/>
    </source>
</evidence>
<reference evidence="1" key="1">
    <citation type="submission" date="2020-10" db="EMBL/GenBank/DDBJ databases">
        <authorList>
            <person name="Gilroy R."/>
        </authorList>
    </citation>
    <scope>NUCLEOTIDE SEQUENCE</scope>
    <source>
        <strain evidence="1">11159</strain>
    </source>
</reference>
<proteinExistence type="predicted"/>
<dbReference type="EMBL" id="JADIMY010000077">
    <property type="protein sequence ID" value="MBO8427614.1"/>
    <property type="molecule type" value="Genomic_DNA"/>
</dbReference>
<organism evidence="1 2">
    <name type="scientific">Candidatus Onthovivens merdipullorum</name>
    <dbReference type="NCBI Taxonomy" id="2840889"/>
    <lineage>
        <taxon>Bacteria</taxon>
        <taxon>Bacillati</taxon>
        <taxon>Bacillota</taxon>
        <taxon>Bacilli</taxon>
        <taxon>Bacillales</taxon>
        <taxon>Candidatus Onthovivens</taxon>
    </lineage>
</organism>
<protein>
    <submittedName>
        <fullName evidence="1">Uncharacterized protein</fullName>
    </submittedName>
</protein>